<comment type="subcellular location">
    <subcellularLocation>
        <location evidence="1">Nucleus</location>
    </subcellularLocation>
</comment>
<evidence type="ECO:0000256" key="4">
    <source>
        <dbReference type="ARBA" id="ARBA00023163"/>
    </source>
</evidence>
<keyword evidence="7" id="KW-1185">Reference proteome</keyword>
<proteinExistence type="predicted"/>
<dbReference type="InterPro" id="IPR015300">
    <property type="entry name" value="DNA-bd_pseudobarrel_sf"/>
</dbReference>
<dbReference type="AlphaFoldDB" id="A0A2U1K923"/>
<evidence type="ECO:0000256" key="5">
    <source>
        <dbReference type="ARBA" id="ARBA00023242"/>
    </source>
</evidence>
<dbReference type="Gene3D" id="2.40.330.10">
    <property type="entry name" value="DNA-binding pseudobarrel domain"/>
    <property type="match status" value="1"/>
</dbReference>
<sequence>MPFKKVETHDFLTPEEKQVLGDGSEIEVALVGPELQMYKKPMWLKIGGMSNNMNYVLKNNWSDFVEANKNVLKEGTAIQVWSFRKGEQLCFAVVCVDKPMVNTTSLEDASSAGSSLIS</sequence>
<reference evidence="6 7" key="1">
    <citation type="journal article" date="2018" name="Mol. Plant">
        <title>The genome of Artemisia annua provides insight into the evolution of Asteraceae family and artemisinin biosynthesis.</title>
        <authorList>
            <person name="Shen Q."/>
            <person name="Zhang L."/>
            <person name="Liao Z."/>
            <person name="Wang S."/>
            <person name="Yan T."/>
            <person name="Shi P."/>
            <person name="Liu M."/>
            <person name="Fu X."/>
            <person name="Pan Q."/>
            <person name="Wang Y."/>
            <person name="Lv Z."/>
            <person name="Lu X."/>
            <person name="Zhang F."/>
            <person name="Jiang W."/>
            <person name="Ma Y."/>
            <person name="Chen M."/>
            <person name="Hao X."/>
            <person name="Li L."/>
            <person name="Tang Y."/>
            <person name="Lv G."/>
            <person name="Zhou Y."/>
            <person name="Sun X."/>
            <person name="Brodelius P.E."/>
            <person name="Rose J.K.C."/>
            <person name="Tang K."/>
        </authorList>
    </citation>
    <scope>NUCLEOTIDE SEQUENCE [LARGE SCALE GENOMIC DNA]</scope>
    <source>
        <strain evidence="7">cv. Huhao1</strain>
        <tissue evidence="6">Leaf</tissue>
    </source>
</reference>
<dbReference type="PANTHER" id="PTHR31541">
    <property type="entry name" value="B3 DOMAIN PLANT PROTEIN-RELATED"/>
    <property type="match status" value="1"/>
</dbReference>
<comment type="caution">
    <text evidence="6">The sequence shown here is derived from an EMBL/GenBank/DDBJ whole genome shotgun (WGS) entry which is preliminary data.</text>
</comment>
<evidence type="ECO:0000313" key="7">
    <source>
        <dbReference type="Proteomes" id="UP000245207"/>
    </source>
</evidence>
<gene>
    <name evidence="6" type="ORF">CTI12_AA630150</name>
</gene>
<organism evidence="6 7">
    <name type="scientific">Artemisia annua</name>
    <name type="common">Sweet wormwood</name>
    <dbReference type="NCBI Taxonomy" id="35608"/>
    <lineage>
        <taxon>Eukaryota</taxon>
        <taxon>Viridiplantae</taxon>
        <taxon>Streptophyta</taxon>
        <taxon>Embryophyta</taxon>
        <taxon>Tracheophyta</taxon>
        <taxon>Spermatophyta</taxon>
        <taxon>Magnoliopsida</taxon>
        <taxon>eudicotyledons</taxon>
        <taxon>Gunneridae</taxon>
        <taxon>Pentapetalae</taxon>
        <taxon>asterids</taxon>
        <taxon>campanulids</taxon>
        <taxon>Asterales</taxon>
        <taxon>Asteraceae</taxon>
        <taxon>Asteroideae</taxon>
        <taxon>Anthemideae</taxon>
        <taxon>Artemisiinae</taxon>
        <taxon>Artemisia</taxon>
    </lineage>
</organism>
<dbReference type="GO" id="GO:0005634">
    <property type="term" value="C:nucleus"/>
    <property type="evidence" value="ECO:0007669"/>
    <property type="project" value="UniProtKB-SubCell"/>
</dbReference>
<keyword evidence="5" id="KW-0539">Nucleus</keyword>
<keyword evidence="4" id="KW-0804">Transcription</keyword>
<dbReference type="InterPro" id="IPR005508">
    <property type="entry name" value="At2g31720-like"/>
</dbReference>
<evidence type="ECO:0008006" key="8">
    <source>
        <dbReference type="Google" id="ProtNLM"/>
    </source>
</evidence>
<dbReference type="GO" id="GO:0003677">
    <property type="term" value="F:DNA binding"/>
    <property type="evidence" value="ECO:0007669"/>
    <property type="project" value="UniProtKB-KW"/>
</dbReference>
<keyword evidence="3" id="KW-0238">DNA-binding</keyword>
<evidence type="ECO:0000256" key="3">
    <source>
        <dbReference type="ARBA" id="ARBA00023125"/>
    </source>
</evidence>
<evidence type="ECO:0000256" key="1">
    <source>
        <dbReference type="ARBA" id="ARBA00004123"/>
    </source>
</evidence>
<dbReference type="EMBL" id="PKPP01031876">
    <property type="protein sequence ID" value="PWA18262.1"/>
    <property type="molecule type" value="Genomic_DNA"/>
</dbReference>
<evidence type="ECO:0000313" key="6">
    <source>
        <dbReference type="EMBL" id="PWA18262.1"/>
    </source>
</evidence>
<keyword evidence="2" id="KW-0805">Transcription regulation</keyword>
<dbReference type="OrthoDB" id="1090008at2759"/>
<dbReference type="Proteomes" id="UP000245207">
    <property type="component" value="Unassembled WGS sequence"/>
</dbReference>
<name>A0A2U1K923_ARTAN</name>
<accession>A0A2U1K923</accession>
<protein>
    <recommendedName>
        <fullName evidence="8">B3 domain-containing protein</fullName>
    </recommendedName>
</protein>
<dbReference type="SUPFAM" id="SSF101936">
    <property type="entry name" value="DNA-binding pseudobarrel domain"/>
    <property type="match status" value="1"/>
</dbReference>
<dbReference type="Pfam" id="PF03754">
    <property type="entry name" value="At2g31720-like"/>
    <property type="match status" value="1"/>
</dbReference>
<evidence type="ECO:0000256" key="2">
    <source>
        <dbReference type="ARBA" id="ARBA00023015"/>
    </source>
</evidence>
<dbReference type="PANTHER" id="PTHR31541:SF60">
    <property type="entry name" value="TF-B3 DOMAIN-CONTAINING PROTEIN"/>
    <property type="match status" value="1"/>
</dbReference>